<feature type="domain" description="Glutamine amidotransferase" evidence="11">
    <location>
        <begin position="4"/>
        <end position="187"/>
    </location>
</feature>
<dbReference type="Proteomes" id="UP000236000">
    <property type="component" value="Unassembled WGS sequence"/>
</dbReference>
<comment type="pathway">
    <text evidence="1 10">Amino-acid biosynthesis; L-tryptophan biosynthesis; L-tryptophan from chorismate: step 2/5.</text>
</comment>
<dbReference type="InterPro" id="IPR000312">
    <property type="entry name" value="Glycosyl_Trfase_fam3"/>
</dbReference>
<dbReference type="HAMAP" id="MF_00211">
    <property type="entry name" value="TrpD"/>
    <property type="match status" value="1"/>
</dbReference>
<comment type="subunit">
    <text evidence="10">Homodimer.</text>
</comment>
<keyword evidence="2 10" id="KW-0028">Amino-acid biosynthesis</keyword>
<comment type="caution">
    <text evidence="14">The sequence shown here is derived from an EMBL/GenBank/DDBJ whole genome shotgun (WGS) entry which is preliminary data.</text>
</comment>
<dbReference type="NCBIfam" id="TIGR00566">
    <property type="entry name" value="trpG_papA"/>
    <property type="match status" value="1"/>
</dbReference>
<dbReference type="InterPro" id="IPR029062">
    <property type="entry name" value="Class_I_gatase-like"/>
</dbReference>
<evidence type="ECO:0000259" key="13">
    <source>
        <dbReference type="Pfam" id="PF02885"/>
    </source>
</evidence>
<dbReference type="OrthoDB" id="9806430at2"/>
<dbReference type="EC" id="2.4.2.18" evidence="10"/>
<comment type="function">
    <text evidence="10">Catalyzes the transfer of the phosphoribosyl group of 5-phosphorylribose-1-pyrophosphate (PRPP) to anthranilate to yield N-(5'-phosphoribosyl)-anthranilate (PRA).</text>
</comment>
<dbReference type="AlphaFoldDB" id="A0A2N8HCY1"/>
<comment type="similarity">
    <text evidence="9">In the C-terminal section; belongs to the anthranilate phosphoribosyltransferase family.</text>
</comment>
<dbReference type="Gene3D" id="3.40.50.880">
    <property type="match status" value="1"/>
</dbReference>
<dbReference type="Pfam" id="PF00117">
    <property type="entry name" value="GATase"/>
    <property type="match status" value="1"/>
</dbReference>
<evidence type="ECO:0000256" key="6">
    <source>
        <dbReference type="ARBA" id="ARBA00022962"/>
    </source>
</evidence>
<feature type="binding site" evidence="10">
    <location>
        <position position="279"/>
    </location>
    <ligand>
        <name>anthranilate</name>
        <dbReference type="ChEBI" id="CHEBI:16567"/>
        <label>1</label>
    </ligand>
</feature>
<dbReference type="GO" id="GO:0005829">
    <property type="term" value="C:cytosol"/>
    <property type="evidence" value="ECO:0007669"/>
    <property type="project" value="TreeGrafter"/>
</dbReference>
<dbReference type="RefSeq" id="WP_102714417.1">
    <property type="nucleotide sequence ID" value="NZ_PJKA01000012.1"/>
</dbReference>
<dbReference type="NCBIfam" id="TIGR01245">
    <property type="entry name" value="trpD"/>
    <property type="match status" value="1"/>
</dbReference>
<evidence type="ECO:0000256" key="7">
    <source>
        <dbReference type="ARBA" id="ARBA00023141"/>
    </source>
</evidence>
<gene>
    <name evidence="10 14" type="primary">trpD</name>
    <name evidence="14" type="ORF">CXU22_08285</name>
</gene>
<accession>A0A2N8HCY1</accession>
<dbReference type="InterPro" id="IPR036320">
    <property type="entry name" value="Glycosyl_Trfase_fam3_N_dom_sf"/>
</dbReference>
<dbReference type="PRINTS" id="PR00099">
    <property type="entry name" value="CPSGATASE"/>
</dbReference>
<dbReference type="Gene3D" id="3.40.1030.10">
    <property type="entry name" value="Nucleoside phosphorylase/phosphoribosyltransferase catalytic domain"/>
    <property type="match status" value="1"/>
</dbReference>
<dbReference type="Gene3D" id="1.20.970.10">
    <property type="entry name" value="Transferase, Pyrimidine Nucleoside Phosphorylase, Chain C"/>
    <property type="match status" value="1"/>
</dbReference>
<feature type="binding site" evidence="10">
    <location>
        <begin position="282"/>
        <end position="283"/>
    </location>
    <ligand>
        <name>5-phospho-alpha-D-ribose 1-diphosphate</name>
        <dbReference type="ChEBI" id="CHEBI:58017"/>
    </ligand>
</feature>
<dbReference type="SUPFAM" id="SSF52317">
    <property type="entry name" value="Class I glutamine amidotransferase-like"/>
    <property type="match status" value="1"/>
</dbReference>
<comment type="caution">
    <text evidence="10">Lacks conserved residue(s) required for the propagation of feature annotation.</text>
</comment>
<feature type="binding site" evidence="10">
    <location>
        <position position="319"/>
    </location>
    <ligand>
        <name>5-phospho-alpha-D-ribose 1-diphosphate</name>
        <dbReference type="ChEBI" id="CHEBI:58017"/>
    </ligand>
</feature>
<dbReference type="InterPro" id="IPR017459">
    <property type="entry name" value="Glycosyl_Trfase_fam3_N_dom"/>
</dbReference>
<dbReference type="UniPathway" id="UPA00035">
    <property type="reaction ID" value="UER00041"/>
</dbReference>
<proteinExistence type="inferred from homology"/>
<keyword evidence="7 10" id="KW-0057">Aromatic amino acid biosynthesis</keyword>
<dbReference type="PRINTS" id="PR00096">
    <property type="entry name" value="GATASE"/>
</dbReference>
<dbReference type="InterPro" id="IPR035902">
    <property type="entry name" value="Nuc_phospho_transferase"/>
</dbReference>
<feature type="domain" description="Glycosyl transferase family 3 N-terminal" evidence="13">
    <location>
        <begin position="204"/>
        <end position="257"/>
    </location>
</feature>
<evidence type="ECO:0000259" key="11">
    <source>
        <dbReference type="Pfam" id="PF00117"/>
    </source>
</evidence>
<feature type="binding site" evidence="10">
    <location>
        <begin position="289"/>
        <end position="292"/>
    </location>
    <ligand>
        <name>5-phospho-alpha-D-ribose 1-diphosphate</name>
        <dbReference type="ChEBI" id="CHEBI:58017"/>
    </ligand>
</feature>
<evidence type="ECO:0000313" key="14">
    <source>
        <dbReference type="EMBL" id="PNC17733.1"/>
    </source>
</evidence>
<dbReference type="FunFam" id="3.40.50.880:FF:000003">
    <property type="entry name" value="Anthranilate synthase component II"/>
    <property type="match status" value="1"/>
</dbReference>
<feature type="domain" description="Glycosyl transferase family 3" evidence="12">
    <location>
        <begin position="272"/>
        <end position="521"/>
    </location>
</feature>
<sequence>MFLFIDNYDSFSWNLVQAFYALGRKPVVYTNDDPRILDLAASPDLEAVCISPGPSHPRNAGLCLEFLERLPANIPVLGVCLGHQLLGCFAGAEVSRAPYVMHGKSSDIIHDGKGLFTGLPNPMTVGRYHSLVVQSKEDEPNPRFTVTSRGPEGEVMALRYNDRPWVGIQFHPESILTPDGLQLLGNFPDNVVPSGQKEKRINLILDALAAGQDLTADMAAAGFADIMDGRMSPAQAGCFLMGLRMKGETPLEMAHAVGIALGRANRVEGLEGDCIDVVGTGGDGRSSFNCSTATSLTLAGMGYKVVKHGNRAVSSSCGSADALEGLGFPLDVAPEDVQHLLDERNFAFLFAPNFHPAFRNVGPIRRELGIRTLFNLLGPLINPARPTHILLGVARPELVELLAETLRQSHVRKAAVVYGAGGYDEVTPLGPTKMMIVHNGKLTPMALDPADYGISPCDPEELAVHSKAEAVAVLKDILYGKGPRAMMDMVVLNVGVAMFLLEDHMDLSVCMAKAREAVCAGVGRRTLHVA</sequence>
<feature type="binding site" evidence="10">
    <location>
        <position position="291"/>
    </location>
    <ligand>
        <name>Mg(2+)</name>
        <dbReference type="ChEBI" id="CHEBI:18420"/>
        <label>1</label>
    </ligand>
</feature>
<evidence type="ECO:0000256" key="8">
    <source>
        <dbReference type="ARBA" id="ARBA00052328"/>
    </source>
</evidence>
<protein>
    <recommendedName>
        <fullName evidence="10">Anthranilate phosphoribosyltransferase</fullName>
        <ecNumber evidence="10">2.4.2.18</ecNumber>
    </recommendedName>
</protein>
<feature type="binding site" evidence="10">
    <location>
        <begin position="307"/>
        <end position="315"/>
    </location>
    <ligand>
        <name>5-phospho-alpha-D-ribose 1-diphosphate</name>
        <dbReference type="ChEBI" id="CHEBI:58017"/>
    </ligand>
</feature>
<comment type="catalytic activity">
    <reaction evidence="8 10">
        <text>N-(5-phospho-beta-D-ribosyl)anthranilate + diphosphate = 5-phospho-alpha-D-ribose 1-diphosphate + anthranilate</text>
        <dbReference type="Rhea" id="RHEA:11768"/>
        <dbReference type="ChEBI" id="CHEBI:16567"/>
        <dbReference type="ChEBI" id="CHEBI:18277"/>
        <dbReference type="ChEBI" id="CHEBI:33019"/>
        <dbReference type="ChEBI" id="CHEBI:58017"/>
        <dbReference type="EC" id="2.4.2.18"/>
    </reaction>
</comment>
<dbReference type="EMBL" id="PJKA01000012">
    <property type="protein sequence ID" value="PNC17733.1"/>
    <property type="molecule type" value="Genomic_DNA"/>
</dbReference>
<dbReference type="InterPro" id="IPR005940">
    <property type="entry name" value="Anthranilate_Pribosyl_Tfrase"/>
</dbReference>
<keyword evidence="5 10" id="KW-0822">Tryptophan biosynthesis</keyword>
<dbReference type="PRINTS" id="PR00097">
    <property type="entry name" value="ANTSNTHASEII"/>
</dbReference>
<dbReference type="SUPFAM" id="SSF47648">
    <property type="entry name" value="Nucleoside phosphorylase/phosphoribosyltransferase N-terminal domain"/>
    <property type="match status" value="1"/>
</dbReference>
<dbReference type="PANTHER" id="PTHR43285:SF2">
    <property type="entry name" value="ANTHRANILATE PHOSPHORIBOSYLTRANSFERASE"/>
    <property type="match status" value="1"/>
</dbReference>
<dbReference type="CDD" id="cd01743">
    <property type="entry name" value="GATase1_Anthranilate_Synthase"/>
    <property type="match status" value="1"/>
</dbReference>
<evidence type="ECO:0000259" key="12">
    <source>
        <dbReference type="Pfam" id="PF00591"/>
    </source>
</evidence>
<evidence type="ECO:0000256" key="10">
    <source>
        <dbReference type="HAMAP-Rule" id="MF_00211"/>
    </source>
</evidence>
<dbReference type="GO" id="GO:0004048">
    <property type="term" value="F:anthranilate phosphoribosyltransferase activity"/>
    <property type="evidence" value="ECO:0007669"/>
    <property type="project" value="UniProtKB-UniRule"/>
</dbReference>
<comment type="cofactor">
    <cofactor evidence="10">
        <name>Mg(2+)</name>
        <dbReference type="ChEBI" id="CHEBI:18420"/>
    </cofactor>
    <text evidence="10">Binds 2 magnesium ions per monomer.</text>
</comment>
<dbReference type="Pfam" id="PF02885">
    <property type="entry name" value="Glycos_trans_3N"/>
    <property type="match status" value="1"/>
</dbReference>
<evidence type="ECO:0000256" key="3">
    <source>
        <dbReference type="ARBA" id="ARBA00022676"/>
    </source>
</evidence>
<keyword evidence="6" id="KW-0315">Glutamine amidotransferase</keyword>
<feature type="binding site" evidence="10">
    <location>
        <position position="279"/>
    </location>
    <ligand>
        <name>5-phospho-alpha-D-ribose 1-diphosphate</name>
        <dbReference type="ChEBI" id="CHEBI:58017"/>
    </ligand>
</feature>
<feature type="binding site" evidence="10">
    <location>
        <position position="287"/>
    </location>
    <ligand>
        <name>5-phospho-alpha-D-ribose 1-diphosphate</name>
        <dbReference type="ChEBI" id="CHEBI:58017"/>
    </ligand>
</feature>
<evidence type="ECO:0000256" key="2">
    <source>
        <dbReference type="ARBA" id="ARBA00022605"/>
    </source>
</evidence>
<evidence type="ECO:0000256" key="5">
    <source>
        <dbReference type="ARBA" id="ARBA00022822"/>
    </source>
</evidence>
<evidence type="ECO:0000313" key="15">
    <source>
        <dbReference type="Proteomes" id="UP000236000"/>
    </source>
</evidence>
<evidence type="ECO:0000256" key="4">
    <source>
        <dbReference type="ARBA" id="ARBA00022679"/>
    </source>
</evidence>
<dbReference type="GO" id="GO:0000287">
    <property type="term" value="F:magnesium ion binding"/>
    <property type="evidence" value="ECO:0007669"/>
    <property type="project" value="UniProtKB-UniRule"/>
</dbReference>
<dbReference type="PROSITE" id="PS51273">
    <property type="entry name" value="GATASE_TYPE_1"/>
    <property type="match status" value="1"/>
</dbReference>
<dbReference type="Pfam" id="PF00591">
    <property type="entry name" value="Glycos_transf_3"/>
    <property type="match status" value="1"/>
</dbReference>
<evidence type="ECO:0000256" key="9">
    <source>
        <dbReference type="ARBA" id="ARBA00061188"/>
    </source>
</evidence>
<dbReference type="FunFam" id="3.40.1030.10:FF:000002">
    <property type="entry name" value="Anthranilate phosphoribosyltransferase"/>
    <property type="match status" value="1"/>
</dbReference>
<keyword evidence="10" id="KW-0460">Magnesium</keyword>
<keyword evidence="10" id="KW-0479">Metal-binding</keyword>
<evidence type="ECO:0000256" key="1">
    <source>
        <dbReference type="ARBA" id="ARBA00004907"/>
    </source>
</evidence>
<feature type="binding site" evidence="10">
    <location>
        <position position="424"/>
    </location>
    <ligand>
        <name>Mg(2+)</name>
        <dbReference type="ChEBI" id="CHEBI:18420"/>
        <label>2</label>
    </ligand>
</feature>
<dbReference type="InterPro" id="IPR006221">
    <property type="entry name" value="TrpG/PapA_dom"/>
</dbReference>
<keyword evidence="3 10" id="KW-0328">Glycosyltransferase</keyword>
<feature type="binding site" evidence="10">
    <location>
        <position position="425"/>
    </location>
    <ligand>
        <name>Mg(2+)</name>
        <dbReference type="ChEBI" id="CHEBI:18420"/>
        <label>1</label>
    </ligand>
</feature>
<reference evidence="14 15" key="1">
    <citation type="journal article" date="2017" name="BMC Genomics">
        <title>Genome sequencing of 39 Akkermansia muciniphila isolates reveals its population structure, genomic and functional diverisity, and global distribution in mammalian gut microbiotas.</title>
        <authorList>
            <person name="Guo X."/>
            <person name="Li S."/>
            <person name="Zhang J."/>
            <person name="Wu F."/>
            <person name="Li X."/>
            <person name="Wu D."/>
            <person name="Zhang M."/>
            <person name="Ou Z."/>
            <person name="Jie Z."/>
            <person name="Yan Q."/>
            <person name="Li P."/>
            <person name="Yi J."/>
            <person name="Peng Y."/>
        </authorList>
    </citation>
    <scope>NUCLEOTIDE SEQUENCE [LARGE SCALE GENOMIC DNA]</scope>
    <source>
        <strain evidence="14 15">GP24</strain>
    </source>
</reference>
<keyword evidence="4 10" id="KW-0808">Transferase</keyword>
<feature type="binding site" evidence="10">
    <location>
        <position position="365"/>
    </location>
    <ligand>
        <name>anthranilate</name>
        <dbReference type="ChEBI" id="CHEBI:16567"/>
        <label>2</label>
    </ligand>
</feature>
<comment type="similarity">
    <text evidence="10">Belongs to the anthranilate phosphoribosyltransferase family.</text>
</comment>
<organism evidence="14 15">
    <name type="scientific">Akkermansia muciniphila</name>
    <dbReference type="NCBI Taxonomy" id="239935"/>
    <lineage>
        <taxon>Bacteria</taxon>
        <taxon>Pseudomonadati</taxon>
        <taxon>Verrucomicrobiota</taxon>
        <taxon>Verrucomicrobiia</taxon>
        <taxon>Verrucomicrobiales</taxon>
        <taxon>Akkermansiaceae</taxon>
        <taxon>Akkermansia</taxon>
    </lineage>
</organism>
<dbReference type="InterPro" id="IPR017926">
    <property type="entry name" value="GATASE"/>
</dbReference>
<dbReference type="PANTHER" id="PTHR43285">
    <property type="entry name" value="ANTHRANILATE PHOSPHORIBOSYLTRANSFERASE"/>
    <property type="match status" value="1"/>
</dbReference>
<feature type="binding site" evidence="10">
    <location>
        <position position="310"/>
    </location>
    <ligand>
        <name>anthranilate</name>
        <dbReference type="ChEBI" id="CHEBI:16567"/>
        <label>1</label>
    </ligand>
</feature>
<name>A0A2N8HCY1_9BACT</name>
<dbReference type="SUPFAM" id="SSF52418">
    <property type="entry name" value="Nucleoside phosphorylase/phosphoribosyltransferase catalytic domain"/>
    <property type="match status" value="1"/>
</dbReference>
<dbReference type="GO" id="GO:0000162">
    <property type="term" value="P:L-tryptophan biosynthetic process"/>
    <property type="evidence" value="ECO:0007669"/>
    <property type="project" value="UniProtKB-UniRule"/>
</dbReference>
<feature type="binding site" evidence="10">
    <location>
        <position position="425"/>
    </location>
    <ligand>
        <name>Mg(2+)</name>
        <dbReference type="ChEBI" id="CHEBI:18420"/>
        <label>2</label>
    </ligand>
</feature>